<protein>
    <submittedName>
        <fullName evidence="1">Uncharacterized protein</fullName>
    </submittedName>
</protein>
<dbReference type="EMBL" id="VUJX02000008">
    <property type="protein sequence ID" value="KAL0932571.1"/>
    <property type="molecule type" value="Genomic_DNA"/>
</dbReference>
<dbReference type="Proteomes" id="UP000805649">
    <property type="component" value="Unassembled WGS sequence"/>
</dbReference>
<comment type="caution">
    <text evidence="1">The sequence shown here is derived from an EMBL/GenBank/DDBJ whole genome shotgun (WGS) entry which is preliminary data.</text>
</comment>
<reference evidence="1 2" key="1">
    <citation type="journal article" date="2020" name="Phytopathology">
        <title>Genome Sequence Resources of Colletotrichum truncatum, C. plurivorum, C. musicola, and C. sojae: Four Species Pathogenic to Soybean (Glycine max).</title>
        <authorList>
            <person name="Rogerio F."/>
            <person name="Boufleur T.R."/>
            <person name="Ciampi-Guillardi M."/>
            <person name="Sukno S.A."/>
            <person name="Thon M.R."/>
            <person name="Massola Junior N.S."/>
            <person name="Baroncelli R."/>
        </authorList>
    </citation>
    <scope>NUCLEOTIDE SEQUENCE [LARGE SCALE GENOMIC DNA]</scope>
    <source>
        <strain evidence="1 2">CMES1059</strain>
    </source>
</reference>
<evidence type="ECO:0000313" key="1">
    <source>
        <dbReference type="EMBL" id="KAL0932571.1"/>
    </source>
</evidence>
<gene>
    <name evidence="1" type="ORF">CTRU02_211534</name>
</gene>
<evidence type="ECO:0000313" key="2">
    <source>
        <dbReference type="Proteomes" id="UP000805649"/>
    </source>
</evidence>
<name>A0ACC3YLH7_COLTU</name>
<accession>A0ACC3YLH7</accession>
<sequence>MWFFQALFRRLLDDCKGIDLSGEVFWPEKDDKYYLGDQLPVSLYAGKSDNYTNSTTALWNIWLQDAQYEEKTKQGTKAYRSNVCSKNFTYGGHGADWLWRSREDVCNNTLIACYGNVPRDITAADNAQQFVVVAIREATNGNSASTGKSNTFTVMPSVNPTESGTAKTACCATGAGATVTVATMPGVSITGGVPSETSAASSGADSGGISPAVKAGLAVVGVVVFLGLVGLLCFVWWRRRKQKKLDAATVTDGEGGGQYLKPELDGQGVVAEKKTVVVSESNPDHIAELDGGQPMGQEGVDVTFKEEKSQTHIEEAPRAELGGGGAHSELEANQPWVELGSDEPRAVESNGQPEAK</sequence>
<keyword evidence="2" id="KW-1185">Reference proteome</keyword>
<organism evidence="1 2">
    <name type="scientific">Colletotrichum truncatum</name>
    <name type="common">Anthracnose fungus</name>
    <name type="synonym">Colletotrichum capsici</name>
    <dbReference type="NCBI Taxonomy" id="5467"/>
    <lineage>
        <taxon>Eukaryota</taxon>
        <taxon>Fungi</taxon>
        <taxon>Dikarya</taxon>
        <taxon>Ascomycota</taxon>
        <taxon>Pezizomycotina</taxon>
        <taxon>Sordariomycetes</taxon>
        <taxon>Hypocreomycetidae</taxon>
        <taxon>Glomerellales</taxon>
        <taxon>Glomerellaceae</taxon>
        <taxon>Colletotrichum</taxon>
        <taxon>Colletotrichum truncatum species complex</taxon>
    </lineage>
</organism>
<proteinExistence type="predicted"/>